<dbReference type="InterPro" id="IPR002293">
    <property type="entry name" value="AA/rel_permease1"/>
</dbReference>
<keyword evidence="5 7" id="KW-0472">Membrane</keyword>
<feature type="transmembrane region" description="Helical" evidence="7">
    <location>
        <begin position="71"/>
        <end position="96"/>
    </location>
</feature>
<evidence type="ECO:0000256" key="6">
    <source>
        <dbReference type="SAM" id="MobiDB-lite"/>
    </source>
</evidence>
<evidence type="ECO:0008006" key="10">
    <source>
        <dbReference type="Google" id="ProtNLM"/>
    </source>
</evidence>
<feature type="transmembrane region" description="Helical" evidence="7">
    <location>
        <begin position="399"/>
        <end position="419"/>
    </location>
</feature>
<feature type="compositionally biased region" description="Polar residues" evidence="6">
    <location>
        <begin position="8"/>
        <end position="19"/>
    </location>
</feature>
<evidence type="ECO:0000256" key="2">
    <source>
        <dbReference type="ARBA" id="ARBA00022448"/>
    </source>
</evidence>
<dbReference type="AlphaFoldDB" id="A0A9Q9DU25"/>
<keyword evidence="3 7" id="KW-0812">Transmembrane</keyword>
<dbReference type="PIRSF" id="PIRSF006060">
    <property type="entry name" value="AA_transporter"/>
    <property type="match status" value="1"/>
</dbReference>
<feature type="transmembrane region" description="Helical" evidence="7">
    <location>
        <begin position="102"/>
        <end position="127"/>
    </location>
</feature>
<feature type="transmembrane region" description="Helical" evidence="7">
    <location>
        <begin position="148"/>
        <end position="171"/>
    </location>
</feature>
<keyword evidence="4 7" id="KW-1133">Transmembrane helix</keyword>
<accession>A0A9Q9DU25</accession>
<comment type="subcellular location">
    <subcellularLocation>
        <location evidence="1">Membrane</location>
        <topology evidence="1">Multi-pass membrane protein</topology>
    </subcellularLocation>
</comment>
<feature type="transmembrane region" description="Helical" evidence="7">
    <location>
        <begin position="191"/>
        <end position="212"/>
    </location>
</feature>
<dbReference type="VEuPathDB" id="FungiDB:yc1106_05658"/>
<dbReference type="Gene3D" id="1.20.1740.10">
    <property type="entry name" value="Amino acid/polyamine transporter I"/>
    <property type="match status" value="1"/>
</dbReference>
<evidence type="ECO:0000256" key="5">
    <source>
        <dbReference type="ARBA" id="ARBA00023136"/>
    </source>
</evidence>
<keyword evidence="2" id="KW-0813">Transport</keyword>
<organism evidence="8 9">
    <name type="scientific">Curvularia clavata</name>
    <dbReference type="NCBI Taxonomy" id="95742"/>
    <lineage>
        <taxon>Eukaryota</taxon>
        <taxon>Fungi</taxon>
        <taxon>Dikarya</taxon>
        <taxon>Ascomycota</taxon>
        <taxon>Pezizomycotina</taxon>
        <taxon>Dothideomycetes</taxon>
        <taxon>Pleosporomycetidae</taxon>
        <taxon>Pleosporales</taxon>
        <taxon>Pleosporineae</taxon>
        <taxon>Pleosporaceae</taxon>
        <taxon>Curvularia</taxon>
    </lineage>
</organism>
<evidence type="ECO:0000256" key="1">
    <source>
        <dbReference type="ARBA" id="ARBA00004141"/>
    </source>
</evidence>
<dbReference type="EMBL" id="CP089277">
    <property type="protein sequence ID" value="USP78384.1"/>
    <property type="molecule type" value="Genomic_DNA"/>
</dbReference>
<dbReference type="Pfam" id="PF13520">
    <property type="entry name" value="AA_permease_2"/>
    <property type="match status" value="1"/>
</dbReference>
<reference evidence="8" key="1">
    <citation type="submission" date="2021-12" db="EMBL/GenBank/DDBJ databases">
        <title>Curvularia clavata genome.</title>
        <authorList>
            <person name="Cao Y."/>
        </authorList>
    </citation>
    <scope>NUCLEOTIDE SEQUENCE</scope>
    <source>
        <strain evidence="8">Yc1106</strain>
    </source>
</reference>
<evidence type="ECO:0000256" key="7">
    <source>
        <dbReference type="SAM" id="Phobius"/>
    </source>
</evidence>
<evidence type="ECO:0000313" key="8">
    <source>
        <dbReference type="EMBL" id="USP78384.1"/>
    </source>
</evidence>
<sequence length="542" mass="59884">MLRGIMVSHNSNGPASRPQSDPEMDKDQALVTMNVPDYHDGLREKPVANESEKDSSVHSEKRVFQRYINQLAINNFGFTLQVAWEAVGLSFQVAWANGGPAALVYGSMLTGFGSTLVALALGEMASMDPTVGAQYRWSARFAPAAPKFWGFIQGWITVVAWICSCAGAFSFMSNTLSGLIIFNSPTYEPQAWHSTVFLIAFLIVPLILNLYLRKIINVLETIGGVFHVVLFVAVIATLCTLSRRSTPEYVFKTLHTDAGWTNPGIAFSLGMLATAYPISSFDGVLHMIEETKEPRKRVPKAMVLATFLNAIMMISFCICLMFCIGDEEAVAHSILPITEVFYSATGSRTASTIMTVLMGFQLMIGNFNIVASVARLVWRFASDKGLPFHEHFVYIHPTLQVPIPALFLVGIICCLLSLINLGSATAFNSLISLPTIALYVSYLVPIALLTLRQIAGRHPKYGPFQFGRWSIPIKLCAMVYLIYIIVFVSFPASRPVTNLTMNYAPPILLGFLLIAMIDWFVRGSKKFEVPTAALDYVEETHR</sequence>
<feature type="transmembrane region" description="Helical" evidence="7">
    <location>
        <begin position="302"/>
        <end position="324"/>
    </location>
</feature>
<evidence type="ECO:0000256" key="4">
    <source>
        <dbReference type="ARBA" id="ARBA00022989"/>
    </source>
</evidence>
<dbReference type="PANTHER" id="PTHR45649">
    <property type="entry name" value="AMINO-ACID PERMEASE BAT1"/>
    <property type="match status" value="1"/>
</dbReference>
<evidence type="ECO:0000256" key="3">
    <source>
        <dbReference type="ARBA" id="ARBA00022692"/>
    </source>
</evidence>
<dbReference type="Proteomes" id="UP001056012">
    <property type="component" value="Chromosome 4"/>
</dbReference>
<proteinExistence type="predicted"/>
<dbReference type="GO" id="GO:0016020">
    <property type="term" value="C:membrane"/>
    <property type="evidence" value="ECO:0007669"/>
    <property type="project" value="UniProtKB-SubCell"/>
</dbReference>
<feature type="transmembrane region" description="Helical" evidence="7">
    <location>
        <begin position="503"/>
        <end position="521"/>
    </location>
</feature>
<feature type="region of interest" description="Disordered" evidence="6">
    <location>
        <begin position="7"/>
        <end position="28"/>
    </location>
</feature>
<gene>
    <name evidence="8" type="ORF">yc1106_05658</name>
</gene>
<dbReference type="OrthoDB" id="3257095at2759"/>
<name>A0A9Q9DU25_CURCL</name>
<dbReference type="PANTHER" id="PTHR45649:SF5">
    <property type="entry name" value="GABA TRANSPORTER (EUROFUNG)-RELATED"/>
    <property type="match status" value="1"/>
</dbReference>
<keyword evidence="9" id="KW-1185">Reference proteome</keyword>
<protein>
    <recommendedName>
        <fullName evidence="10">Amino acid transporter</fullName>
    </recommendedName>
</protein>
<feature type="transmembrane region" description="Helical" evidence="7">
    <location>
        <begin position="431"/>
        <end position="451"/>
    </location>
</feature>
<feature type="transmembrane region" description="Helical" evidence="7">
    <location>
        <begin position="353"/>
        <end position="378"/>
    </location>
</feature>
<evidence type="ECO:0000313" key="9">
    <source>
        <dbReference type="Proteomes" id="UP001056012"/>
    </source>
</evidence>
<dbReference type="GO" id="GO:0022857">
    <property type="term" value="F:transmembrane transporter activity"/>
    <property type="evidence" value="ECO:0007669"/>
    <property type="project" value="InterPro"/>
</dbReference>
<feature type="transmembrane region" description="Helical" evidence="7">
    <location>
        <begin position="471"/>
        <end position="491"/>
    </location>
</feature>
<feature type="transmembrane region" description="Helical" evidence="7">
    <location>
        <begin position="224"/>
        <end position="243"/>
    </location>
</feature>